<dbReference type="PANTHER" id="PTHR43881:SF5">
    <property type="entry name" value="GAMMA-GLUTAMYLTRANSPEPTIDASE"/>
    <property type="match status" value="1"/>
</dbReference>
<organism evidence="1 2">
    <name type="scientific">Stutzerimonas stutzeri</name>
    <name type="common">Pseudomonas stutzeri</name>
    <dbReference type="NCBI Taxonomy" id="316"/>
    <lineage>
        <taxon>Bacteria</taxon>
        <taxon>Pseudomonadati</taxon>
        <taxon>Pseudomonadota</taxon>
        <taxon>Gammaproteobacteria</taxon>
        <taxon>Pseudomonadales</taxon>
        <taxon>Pseudomonadaceae</taxon>
        <taxon>Stutzerimonas</taxon>
    </lineage>
</organism>
<dbReference type="RefSeq" id="WP_037044512.1">
    <property type="nucleotide sequence ID" value="NZ_BSTP01000011.1"/>
</dbReference>
<reference evidence="1" key="1">
    <citation type="submission" date="2022-09" db="EMBL/GenBank/DDBJ databases">
        <title>Intensive care unit water sources are persistently colonized with multi-drug resistant bacteria and are the site of extensive horizontal gene transfer of antibiotic resistance genes.</title>
        <authorList>
            <person name="Diorio-Toth L."/>
        </authorList>
    </citation>
    <scope>NUCLEOTIDE SEQUENCE</scope>
    <source>
        <strain evidence="1">GD03947</strain>
    </source>
</reference>
<evidence type="ECO:0000313" key="1">
    <source>
        <dbReference type="EMBL" id="MDH1235714.1"/>
    </source>
</evidence>
<name>A0AA42PAS0_STUST</name>
<dbReference type="Gene3D" id="1.10.246.130">
    <property type="match status" value="1"/>
</dbReference>
<dbReference type="InterPro" id="IPR029055">
    <property type="entry name" value="Ntn_hydrolases_N"/>
</dbReference>
<dbReference type="InterPro" id="IPR043138">
    <property type="entry name" value="GGT_lsub"/>
</dbReference>
<gene>
    <name evidence="1" type="ORF">N5C32_06660</name>
</gene>
<evidence type="ECO:0000313" key="2">
    <source>
        <dbReference type="Proteomes" id="UP001158500"/>
    </source>
</evidence>
<comment type="caution">
    <text evidence="1">The sequence shown here is derived from an EMBL/GenBank/DDBJ whole genome shotgun (WGS) entry which is preliminary data.</text>
</comment>
<dbReference type="InterPro" id="IPR052896">
    <property type="entry name" value="GGT-like_enzyme"/>
</dbReference>
<dbReference type="InterPro" id="IPR043137">
    <property type="entry name" value="GGT_ssub_C"/>
</dbReference>
<protein>
    <submittedName>
        <fullName evidence="1">Gamma-glutamyltransferase family protein</fullName>
    </submittedName>
</protein>
<proteinExistence type="predicted"/>
<dbReference type="Pfam" id="PF01019">
    <property type="entry name" value="G_glu_transpept"/>
    <property type="match status" value="1"/>
</dbReference>
<accession>A0AA42PAS0</accession>
<dbReference type="EMBL" id="JAOCAE010000003">
    <property type="protein sequence ID" value="MDH1235714.1"/>
    <property type="molecule type" value="Genomic_DNA"/>
</dbReference>
<dbReference type="AlphaFoldDB" id="A0AA42PAS0"/>
<dbReference type="PANTHER" id="PTHR43881">
    <property type="entry name" value="GAMMA-GLUTAMYLTRANSPEPTIDASE (AFU_ORTHOLOGUE AFUA_4G13580)"/>
    <property type="match status" value="1"/>
</dbReference>
<dbReference type="Proteomes" id="UP001158500">
    <property type="component" value="Unassembled WGS sequence"/>
</dbReference>
<sequence>MLKSTHATRGIFVAPHHLAAQAGRDVLKAGGNAVEAMVAAAASIAVVYPHMNAIGGDGFWLIHEPGKAPVAIDACGSSAALASRDFYAGCEQIPSRGPKAALTVAGTIGGWAKALEVAAGWGNPLPLRDLLGEAIGQARGGIVVSRSQAHLTRVKFDELKDVPGFADVYLTDDGQVPSEGSLMKQAALASTLEQLAERGLDDFYRGELAASMAAELERFGSPLRLADLQAYRAQLVTPLQVRLGDATLYNMPPPTQGLASLLILGVFERLKVAEAEGFAHVHGLVESTKQAFMIRDRVVTDPRRLPADPQEFLSPASLDALVAAVDRDKALEWPRPAAPGDTIWMGCIDQQGRAVSFIQSVYWEFGSGVVLPSTGVAWQNRGISFSLDPKALQALEPGRKPFHTLNPALALFDDGRVLSYGTMGGEGQPQTQAAVFSRYRLGSDLQAAVTAPRWLLGRTWGDVSTSLKLENRFAPELIEQLRAAGHVVEVLDEAFSDTMGHAGALLRHPTGVLEGAADPRSDGSVCGL</sequence>
<dbReference type="SUPFAM" id="SSF56235">
    <property type="entry name" value="N-terminal nucleophile aminohydrolases (Ntn hydrolases)"/>
    <property type="match status" value="1"/>
</dbReference>
<dbReference type="PRINTS" id="PR01210">
    <property type="entry name" value="GGTRANSPTASE"/>
</dbReference>
<dbReference type="Gene3D" id="3.60.20.40">
    <property type="match status" value="1"/>
</dbReference>